<keyword evidence="5" id="KW-1185">Reference proteome</keyword>
<dbReference type="Gene3D" id="3.30.457.10">
    <property type="entry name" value="Copper amine oxidase-like, N-terminal domain"/>
    <property type="match status" value="1"/>
</dbReference>
<dbReference type="InterPro" id="IPR012854">
    <property type="entry name" value="Cu_amine_oxidase-like_N"/>
</dbReference>
<protein>
    <recommendedName>
        <fullName evidence="3">Copper amine oxidase-like N-terminal domain-containing protein</fullName>
    </recommendedName>
</protein>
<comment type="caution">
    <text evidence="4">The sequence shown here is derived from an EMBL/GenBank/DDBJ whole genome shotgun (WGS) entry which is preliminary data.</text>
</comment>
<reference evidence="4 5" key="1">
    <citation type="submission" date="2020-08" db="EMBL/GenBank/DDBJ databases">
        <title>Genomic Encyclopedia of Type Strains, Phase IV (KMG-IV): sequencing the most valuable type-strain genomes for metagenomic binning, comparative biology and taxonomic classification.</title>
        <authorList>
            <person name="Goeker M."/>
        </authorList>
    </citation>
    <scope>NUCLEOTIDE SEQUENCE [LARGE SCALE GENOMIC DNA]</scope>
    <source>
        <strain evidence="4 5">DSM 103526</strain>
    </source>
</reference>
<name>A0A841KQB8_9FIRM</name>
<accession>A0A841KQB8</accession>
<evidence type="ECO:0000259" key="3">
    <source>
        <dbReference type="Pfam" id="PF07833"/>
    </source>
</evidence>
<dbReference type="RefSeq" id="WP_184310045.1">
    <property type="nucleotide sequence ID" value="NZ_JACHEN010000008.1"/>
</dbReference>
<dbReference type="Proteomes" id="UP000579281">
    <property type="component" value="Unassembled WGS sequence"/>
</dbReference>
<evidence type="ECO:0000313" key="5">
    <source>
        <dbReference type="Proteomes" id="UP000579281"/>
    </source>
</evidence>
<keyword evidence="1" id="KW-0175">Coiled coil</keyword>
<feature type="coiled-coil region" evidence="1">
    <location>
        <begin position="98"/>
        <end position="132"/>
    </location>
</feature>
<feature type="chain" id="PRO_5032403207" description="Copper amine oxidase-like N-terminal domain-containing protein" evidence="2">
    <location>
        <begin position="29"/>
        <end position="345"/>
    </location>
</feature>
<gene>
    <name evidence="4" type="ORF">HNQ80_001702</name>
</gene>
<evidence type="ECO:0000313" key="4">
    <source>
        <dbReference type="EMBL" id="MBB6215613.1"/>
    </source>
</evidence>
<sequence>MVRGRKKITLSVSILCMVLLLFSSTGYADQVKKTVDAWYSNIKIVANGTEVAMSEEPFIVNGRTYVPVSAIANIFNKDIQWNGAESKVIINDKPDATVALLNARLNQKDLIIAELEKKVKDLEANGSRSSSKSGDLDDLEDQLNDDYGKYEDIKFKITLDGDEDDIEVEIYVDLDDYEDEWEDLSTSDVRSYLQDIVDDILDEFEDADIEGFIEDEDSGDTLVEFTVDSDGDVEVDFSDSNSDVDLDDLEDQLNDDYAEYFDDIKLAIELDGDEDDITFDVNFNYYKYEEEWDDLSTSKINTFMKKIYEDILDEFDDADIEGTVYDTYNKKTLGTYTKSSGYKAK</sequence>
<dbReference type="EMBL" id="JACHEN010000008">
    <property type="protein sequence ID" value="MBB6215613.1"/>
    <property type="molecule type" value="Genomic_DNA"/>
</dbReference>
<organism evidence="4 5">
    <name type="scientific">Anaerosolibacter carboniphilus</name>
    <dbReference type="NCBI Taxonomy" id="1417629"/>
    <lineage>
        <taxon>Bacteria</taxon>
        <taxon>Bacillati</taxon>
        <taxon>Bacillota</taxon>
        <taxon>Clostridia</taxon>
        <taxon>Peptostreptococcales</taxon>
        <taxon>Thermotaleaceae</taxon>
        <taxon>Anaerosolibacter</taxon>
    </lineage>
</organism>
<evidence type="ECO:0000256" key="2">
    <source>
        <dbReference type="SAM" id="SignalP"/>
    </source>
</evidence>
<evidence type="ECO:0000256" key="1">
    <source>
        <dbReference type="SAM" id="Coils"/>
    </source>
</evidence>
<keyword evidence="2" id="KW-0732">Signal</keyword>
<dbReference type="AlphaFoldDB" id="A0A841KQB8"/>
<dbReference type="Pfam" id="PF07833">
    <property type="entry name" value="Cu_amine_oxidN1"/>
    <property type="match status" value="1"/>
</dbReference>
<proteinExistence type="predicted"/>
<feature type="signal peptide" evidence="2">
    <location>
        <begin position="1"/>
        <end position="28"/>
    </location>
</feature>
<dbReference type="SUPFAM" id="SSF55383">
    <property type="entry name" value="Copper amine oxidase, domain N"/>
    <property type="match status" value="1"/>
</dbReference>
<feature type="domain" description="Copper amine oxidase-like N-terminal" evidence="3">
    <location>
        <begin position="32"/>
        <end position="90"/>
    </location>
</feature>
<dbReference type="InterPro" id="IPR036582">
    <property type="entry name" value="Mao_N_sf"/>
</dbReference>